<dbReference type="Pfam" id="PF00246">
    <property type="entry name" value="Peptidase_M14"/>
    <property type="match status" value="1"/>
</dbReference>
<dbReference type="GO" id="GO:0008270">
    <property type="term" value="F:zinc ion binding"/>
    <property type="evidence" value="ECO:0007669"/>
    <property type="project" value="InterPro"/>
</dbReference>
<dbReference type="InterPro" id="IPR034269">
    <property type="entry name" value="At5g42320_M14_CPD"/>
</dbReference>
<evidence type="ECO:0000256" key="1">
    <source>
        <dbReference type="ARBA" id="ARBA00001947"/>
    </source>
</evidence>
<dbReference type="AlphaFoldDB" id="A0AAW1S3T8"/>
<dbReference type="GO" id="GO:0005615">
    <property type="term" value="C:extracellular space"/>
    <property type="evidence" value="ECO:0007669"/>
    <property type="project" value="TreeGrafter"/>
</dbReference>
<keyword evidence="4" id="KW-1133">Transmembrane helix</keyword>
<evidence type="ECO:0000256" key="4">
    <source>
        <dbReference type="SAM" id="Phobius"/>
    </source>
</evidence>
<dbReference type="InterPro" id="IPR000834">
    <property type="entry name" value="Peptidase_M14"/>
</dbReference>
<accession>A0AAW1S3T8</accession>
<sequence length="495" mass="52681">MYHKTDQILDFFKKVSLKVPSRMRYEEIPDPESELSLPVITITDFATGEAGKEVLLLVGGEHARELITAEIAAWLGRLLTGTADEMASWPAMAAATALARQHGWAKSSLAEWGDALLTHVVFKIIPVENIQGRKAVESGDACLRKTAAGVDLNRNWAHAWRQAEAGSEEYGGPKPFSEPESRVVRLVAETARPQAYVALHSGEYALYAPWDSEAALAPDLPDDLEAVLGKLNTYCQCMHGAAGAVAGYLAYGSSMDYMYTRLQVRYPLTFEVYGPDGLGKTAKGGHPRRRLAATADAERTAFGTGGGSAGAEASADCIRDYNPTTPAEYQEVVSRWLATLLVLADHLAAHPAASAAADTAGQDGLPLPQTPPTKQDLALKGETGVAAVVEKPTVPAQNASVAAKAKRDWLSANYALPLLPSVANMMQPAQVGVAQAFETARSRGGVRVVLAAGAVAAAGLLVYFGWRKLGGAQLLGGGFARRRACSTRRPVRYSV</sequence>
<dbReference type="GO" id="GO:0006508">
    <property type="term" value="P:proteolysis"/>
    <property type="evidence" value="ECO:0007669"/>
    <property type="project" value="InterPro"/>
</dbReference>
<dbReference type="SUPFAM" id="SSF53187">
    <property type="entry name" value="Zn-dependent exopeptidases"/>
    <property type="match status" value="1"/>
</dbReference>
<dbReference type="PROSITE" id="PS52035">
    <property type="entry name" value="PEPTIDASE_M14"/>
    <property type="match status" value="1"/>
</dbReference>
<comment type="cofactor">
    <cofactor evidence="1">
        <name>Zn(2+)</name>
        <dbReference type="ChEBI" id="CHEBI:29105"/>
    </cofactor>
</comment>
<dbReference type="Gene3D" id="3.40.630.10">
    <property type="entry name" value="Zn peptidases"/>
    <property type="match status" value="1"/>
</dbReference>
<organism evidence="6 7">
    <name type="scientific">Elliptochloris bilobata</name>
    <dbReference type="NCBI Taxonomy" id="381761"/>
    <lineage>
        <taxon>Eukaryota</taxon>
        <taxon>Viridiplantae</taxon>
        <taxon>Chlorophyta</taxon>
        <taxon>core chlorophytes</taxon>
        <taxon>Trebouxiophyceae</taxon>
        <taxon>Trebouxiophyceae incertae sedis</taxon>
        <taxon>Elliptochloris clade</taxon>
        <taxon>Elliptochloris</taxon>
    </lineage>
</organism>
<feature type="transmembrane region" description="Helical" evidence="4">
    <location>
        <begin position="448"/>
        <end position="466"/>
    </location>
</feature>
<name>A0AAW1S3T8_9CHLO</name>
<dbReference type="PANTHER" id="PTHR11705">
    <property type="entry name" value="PROTEASE FAMILY M14 CARBOXYPEPTIDASE A,B"/>
    <property type="match status" value="1"/>
</dbReference>
<feature type="active site" description="Proton donor/acceptor" evidence="3">
    <location>
        <position position="271"/>
    </location>
</feature>
<evidence type="ECO:0000259" key="5">
    <source>
        <dbReference type="PROSITE" id="PS52035"/>
    </source>
</evidence>
<keyword evidence="4" id="KW-0812">Transmembrane</keyword>
<dbReference type="GO" id="GO:0004181">
    <property type="term" value="F:metallocarboxypeptidase activity"/>
    <property type="evidence" value="ECO:0007669"/>
    <property type="project" value="InterPro"/>
</dbReference>
<dbReference type="SMART" id="SM00631">
    <property type="entry name" value="Zn_pept"/>
    <property type="match status" value="1"/>
</dbReference>
<evidence type="ECO:0000256" key="3">
    <source>
        <dbReference type="PROSITE-ProRule" id="PRU01379"/>
    </source>
</evidence>
<dbReference type="CDD" id="cd06227">
    <property type="entry name" value="M14-CPA-like"/>
    <property type="match status" value="1"/>
</dbReference>
<reference evidence="6 7" key="1">
    <citation type="journal article" date="2024" name="Nat. Commun.">
        <title>Phylogenomics reveals the evolutionary origins of lichenization in chlorophyte algae.</title>
        <authorList>
            <person name="Puginier C."/>
            <person name="Libourel C."/>
            <person name="Otte J."/>
            <person name="Skaloud P."/>
            <person name="Haon M."/>
            <person name="Grisel S."/>
            <person name="Petersen M."/>
            <person name="Berrin J.G."/>
            <person name="Delaux P.M."/>
            <person name="Dal Grande F."/>
            <person name="Keller J."/>
        </authorList>
    </citation>
    <scope>NUCLEOTIDE SEQUENCE [LARGE SCALE GENOMIC DNA]</scope>
    <source>
        <strain evidence="6 7">SAG 245.80</strain>
    </source>
</reference>
<evidence type="ECO:0000313" key="7">
    <source>
        <dbReference type="Proteomes" id="UP001445335"/>
    </source>
</evidence>
<proteinExistence type="inferred from homology"/>
<dbReference type="PANTHER" id="PTHR11705:SF119">
    <property type="entry name" value="OS02G0119300 PROTEIN"/>
    <property type="match status" value="1"/>
</dbReference>
<keyword evidence="7" id="KW-1185">Reference proteome</keyword>
<feature type="domain" description="Peptidase M14" evidence="5">
    <location>
        <begin position="1"/>
        <end position="305"/>
    </location>
</feature>
<dbReference type="EMBL" id="JALJOU010000011">
    <property type="protein sequence ID" value="KAK9841020.1"/>
    <property type="molecule type" value="Genomic_DNA"/>
</dbReference>
<gene>
    <name evidence="6" type="ORF">WJX81_006161</name>
</gene>
<evidence type="ECO:0000313" key="6">
    <source>
        <dbReference type="EMBL" id="KAK9841020.1"/>
    </source>
</evidence>
<keyword evidence="4" id="KW-0472">Membrane</keyword>
<dbReference type="Proteomes" id="UP001445335">
    <property type="component" value="Unassembled WGS sequence"/>
</dbReference>
<evidence type="ECO:0000256" key="2">
    <source>
        <dbReference type="ARBA" id="ARBA00005988"/>
    </source>
</evidence>
<comment type="caution">
    <text evidence="6">The sequence shown here is derived from an EMBL/GenBank/DDBJ whole genome shotgun (WGS) entry which is preliminary data.</text>
</comment>
<protein>
    <recommendedName>
        <fullName evidence="5">Peptidase M14 domain-containing protein</fullName>
    </recommendedName>
</protein>
<comment type="similarity">
    <text evidence="2 3">Belongs to the peptidase M14 family.</text>
</comment>